<organism evidence="1 2">
    <name type="scientific">Aspergillus cavernicola</name>
    <dbReference type="NCBI Taxonomy" id="176166"/>
    <lineage>
        <taxon>Eukaryota</taxon>
        <taxon>Fungi</taxon>
        <taxon>Dikarya</taxon>
        <taxon>Ascomycota</taxon>
        <taxon>Pezizomycotina</taxon>
        <taxon>Eurotiomycetes</taxon>
        <taxon>Eurotiomycetidae</taxon>
        <taxon>Eurotiales</taxon>
        <taxon>Aspergillaceae</taxon>
        <taxon>Aspergillus</taxon>
        <taxon>Aspergillus subgen. Nidulantes</taxon>
    </lineage>
</organism>
<dbReference type="Gene3D" id="3.40.630.30">
    <property type="match status" value="1"/>
</dbReference>
<proteinExistence type="predicted"/>
<dbReference type="InterPro" id="IPR016181">
    <property type="entry name" value="Acyl_CoA_acyltransferase"/>
</dbReference>
<comment type="caution">
    <text evidence="1">The sequence shown here is derived from an EMBL/GenBank/DDBJ whole genome shotgun (WGS) entry which is preliminary data.</text>
</comment>
<accession>A0ABR4IUM6</accession>
<evidence type="ECO:0008006" key="3">
    <source>
        <dbReference type="Google" id="ProtNLM"/>
    </source>
</evidence>
<dbReference type="SUPFAM" id="SSF55729">
    <property type="entry name" value="Acyl-CoA N-acyltransferases (Nat)"/>
    <property type="match status" value="1"/>
</dbReference>
<dbReference type="PANTHER" id="PTHR42791">
    <property type="entry name" value="GNAT FAMILY ACETYLTRANSFERASE"/>
    <property type="match status" value="1"/>
</dbReference>
<sequence>MPDIHTTNGLWDHLEPASNLLAAVFDNDPILRYMLCNLSYKDYLVYLRPYWRGLCRAALLNGGVITEVNGWQTAGIMLPPGRSVDNPWTIIPAAFGFLGVLWRIGFAGFVRMLWDFTCPVNAAKERVLQGQEHYYLFAIGTEYEHQGKGLARALMESYQYTAWSLEKPIWLEATTEYSRDLYLSLEFEVVEEITIGEGKADMDGRQNPDGLGVTLWAMVWWPKASQRLNRE</sequence>
<evidence type="ECO:0000313" key="1">
    <source>
        <dbReference type="EMBL" id="KAL2831472.1"/>
    </source>
</evidence>
<dbReference type="Proteomes" id="UP001610335">
    <property type="component" value="Unassembled WGS sequence"/>
</dbReference>
<reference evidence="1 2" key="1">
    <citation type="submission" date="2024-07" db="EMBL/GenBank/DDBJ databases">
        <title>Section-level genome sequencing and comparative genomics of Aspergillus sections Usti and Cavernicolus.</title>
        <authorList>
            <consortium name="Lawrence Berkeley National Laboratory"/>
            <person name="Nybo J.L."/>
            <person name="Vesth T.C."/>
            <person name="Theobald S."/>
            <person name="Frisvad J.C."/>
            <person name="Larsen T.O."/>
            <person name="Kjaerboelling I."/>
            <person name="Rothschild-Mancinelli K."/>
            <person name="Lyhne E.K."/>
            <person name="Kogle M.E."/>
            <person name="Barry K."/>
            <person name="Clum A."/>
            <person name="Na H."/>
            <person name="Ledsgaard L."/>
            <person name="Lin J."/>
            <person name="Lipzen A."/>
            <person name="Kuo A."/>
            <person name="Riley R."/>
            <person name="Mondo S."/>
            <person name="LaButti K."/>
            <person name="Haridas S."/>
            <person name="Pangalinan J."/>
            <person name="Salamov A.A."/>
            <person name="Simmons B.A."/>
            <person name="Magnuson J.K."/>
            <person name="Chen J."/>
            <person name="Drula E."/>
            <person name="Henrissat B."/>
            <person name="Wiebenga A."/>
            <person name="Lubbers R.J."/>
            <person name="Gomes A.C."/>
            <person name="Makela M.R."/>
            <person name="Stajich J."/>
            <person name="Grigoriev I.V."/>
            <person name="Mortensen U.H."/>
            <person name="De vries R.P."/>
            <person name="Baker S.E."/>
            <person name="Andersen M.R."/>
        </authorList>
    </citation>
    <scope>NUCLEOTIDE SEQUENCE [LARGE SCALE GENOMIC DNA]</scope>
    <source>
        <strain evidence="1 2">CBS 600.67</strain>
    </source>
</reference>
<name>A0ABR4IUM6_9EURO</name>
<keyword evidence="2" id="KW-1185">Reference proteome</keyword>
<gene>
    <name evidence="1" type="ORF">BDW59DRAFT_182128</name>
</gene>
<dbReference type="PANTHER" id="PTHR42791:SF1">
    <property type="entry name" value="N-ACETYLTRANSFERASE DOMAIN-CONTAINING PROTEIN"/>
    <property type="match status" value="1"/>
</dbReference>
<dbReference type="EMBL" id="JBFXLS010000009">
    <property type="protein sequence ID" value="KAL2831472.1"/>
    <property type="molecule type" value="Genomic_DNA"/>
</dbReference>
<protein>
    <recommendedName>
        <fullName evidence="3">N-acetyltransferase domain-containing protein</fullName>
    </recommendedName>
</protein>
<evidence type="ECO:0000313" key="2">
    <source>
        <dbReference type="Proteomes" id="UP001610335"/>
    </source>
</evidence>
<dbReference type="InterPro" id="IPR052523">
    <property type="entry name" value="Trichothecene_AcTrans"/>
</dbReference>